<feature type="active site" description="Cysteine persulfide intermediate" evidence="3">
    <location>
        <position position="178"/>
    </location>
</feature>
<dbReference type="Pfam" id="PF02634">
    <property type="entry name" value="FdhD-NarQ"/>
    <property type="match status" value="1"/>
</dbReference>
<feature type="region of interest" description="Disordered" evidence="4">
    <location>
        <begin position="1"/>
        <end position="68"/>
    </location>
</feature>
<evidence type="ECO:0000256" key="3">
    <source>
        <dbReference type="HAMAP-Rule" id="MF_00187"/>
    </source>
</evidence>
<dbReference type="SUPFAM" id="SSF53927">
    <property type="entry name" value="Cytidine deaminase-like"/>
    <property type="match status" value="1"/>
</dbReference>
<organism evidence="5 6">
    <name type="scientific">Mycetohabitans rhizoxinica</name>
    <dbReference type="NCBI Taxonomy" id="412963"/>
    <lineage>
        <taxon>Bacteria</taxon>
        <taxon>Pseudomonadati</taxon>
        <taxon>Pseudomonadota</taxon>
        <taxon>Betaproteobacteria</taxon>
        <taxon>Burkholderiales</taxon>
        <taxon>Burkholderiaceae</taxon>
        <taxon>Mycetohabitans</taxon>
    </lineage>
</organism>
<comment type="subcellular location">
    <subcellularLocation>
        <location evidence="3">Cytoplasm</location>
    </subcellularLocation>
</comment>
<dbReference type="PANTHER" id="PTHR30592:SF1">
    <property type="entry name" value="SULFUR CARRIER PROTEIN FDHD"/>
    <property type="match status" value="1"/>
</dbReference>
<keyword evidence="6" id="KW-1185">Reference proteome</keyword>
<dbReference type="InterPro" id="IPR003786">
    <property type="entry name" value="FdhD"/>
</dbReference>
<evidence type="ECO:0000313" key="5">
    <source>
        <dbReference type="EMBL" id="WXK40338.1"/>
    </source>
</evidence>
<name>A0ABZ2PZJ3_9BURK</name>
<evidence type="ECO:0000256" key="2">
    <source>
        <dbReference type="ARBA" id="ARBA00023150"/>
    </source>
</evidence>
<comment type="function">
    <text evidence="3">Required for formate dehydrogenase (FDH) activity. Acts as a sulfur carrier protein that transfers sulfur from IscS to the molybdenum cofactor prior to its insertion into FDH.</text>
</comment>
<dbReference type="HAMAP" id="MF_00187">
    <property type="entry name" value="FdhD"/>
    <property type="match status" value="1"/>
</dbReference>
<feature type="compositionally biased region" description="Low complexity" evidence="4">
    <location>
        <begin position="18"/>
        <end position="56"/>
    </location>
</feature>
<dbReference type="NCBIfam" id="TIGR00129">
    <property type="entry name" value="fdhD_narQ"/>
    <property type="match status" value="1"/>
</dbReference>
<keyword evidence="2 3" id="KW-0501">Molybdenum cofactor biosynthesis</keyword>
<dbReference type="EMBL" id="CP062176">
    <property type="protein sequence ID" value="WXK40338.1"/>
    <property type="molecule type" value="Genomic_DNA"/>
</dbReference>
<proteinExistence type="inferred from homology"/>
<evidence type="ECO:0000256" key="4">
    <source>
        <dbReference type="SAM" id="MobiDB-lite"/>
    </source>
</evidence>
<dbReference type="RefSeq" id="WP_338911079.1">
    <property type="nucleotide sequence ID" value="NZ_CP062176.1"/>
</dbReference>
<dbReference type="PANTHER" id="PTHR30592">
    <property type="entry name" value="FORMATE DEHYDROGENASE"/>
    <property type="match status" value="1"/>
</dbReference>
<accession>A0ABZ2PZJ3</accession>
<evidence type="ECO:0000313" key="6">
    <source>
        <dbReference type="Proteomes" id="UP001493153"/>
    </source>
</evidence>
<evidence type="ECO:0000256" key="1">
    <source>
        <dbReference type="ARBA" id="ARBA00022490"/>
    </source>
</evidence>
<dbReference type="Gene3D" id="3.10.20.10">
    <property type="match status" value="1"/>
</dbReference>
<dbReference type="InterPro" id="IPR016193">
    <property type="entry name" value="Cytidine_deaminase-like"/>
</dbReference>
<reference evidence="5 6" key="1">
    <citation type="submission" date="2020-09" db="EMBL/GenBank/DDBJ databases">
        <title>Genome sequences of Mycetohabitans spp.</title>
        <authorList>
            <person name="Carter M.E."/>
            <person name="Carpenter S.C.D."/>
            <person name="Bogdanove A.J."/>
        </authorList>
    </citation>
    <scope>NUCLEOTIDE SEQUENCE [LARGE SCALE GENOMIC DNA]</scope>
    <source>
        <strain evidence="5 6">B12</strain>
    </source>
</reference>
<protein>
    <recommendedName>
        <fullName evidence="3">Sulfur carrier protein FdhD</fullName>
    </recommendedName>
</protein>
<keyword evidence="1 3" id="KW-0963">Cytoplasm</keyword>
<comment type="similarity">
    <text evidence="3">Belongs to the FdhD family.</text>
</comment>
<comment type="caution">
    <text evidence="3">Lacks conserved residue(s) required for the propagation of feature annotation.</text>
</comment>
<dbReference type="Proteomes" id="UP001493153">
    <property type="component" value="Chromosome"/>
</dbReference>
<gene>
    <name evidence="3 5" type="primary">fdhD</name>
    <name evidence="5" type="ORF">IHE29_14135</name>
</gene>
<sequence>MLLMPLPTEPRATHPRGTDAGTNANTTSNTAAGTADITGTSTASTNTASTNTDTGSIPRTRVDIDNDTGKSGLLERPILRTAAGGRRVEHDVVADEVPVALVFNGISHAVMMCTPRDLDLLAVGFALTEGVVSSSSEIHDIEVLMHDEGYAQVQLTLVQHAFASLKDRRRALAGRTGCGVCGIESVQLLDLEPEHIEHTGFLQRLAADALARAVRELPAHQPLMQACGGVHAAAWCDARGTIRYAFEDVGRHNALDKLIGQLVLAREDMRDGFVFLSSRASYELVRKCARVSVPMVATISAPTALAVSIAAKAGIRLVSFCRESGYVEYSAPALPR</sequence>
<dbReference type="Gene3D" id="3.40.140.10">
    <property type="entry name" value="Cytidine Deaminase, domain 2"/>
    <property type="match status" value="1"/>
</dbReference>